<proteinExistence type="inferred from homology"/>
<dbReference type="InterPro" id="IPR048806">
    <property type="entry name" value="ZPBP1/2_N"/>
</dbReference>
<dbReference type="EMBL" id="BEZZ01000186">
    <property type="protein sequence ID" value="GCC27984.1"/>
    <property type="molecule type" value="Genomic_DNA"/>
</dbReference>
<protein>
    <recommendedName>
        <fullName evidence="12">Ig-like domain-containing protein</fullName>
    </recommendedName>
</protein>
<evidence type="ECO:0000256" key="1">
    <source>
        <dbReference type="ARBA" id="ARBA00004218"/>
    </source>
</evidence>
<gene>
    <name evidence="10" type="ORF">chiPu_0006410</name>
</gene>
<dbReference type="Gene3D" id="2.60.40.10">
    <property type="entry name" value="Immunoglobulins"/>
    <property type="match status" value="1"/>
</dbReference>
<keyword evidence="7" id="KW-0812">Transmembrane</keyword>
<keyword evidence="11" id="KW-1185">Reference proteome</keyword>
<dbReference type="Proteomes" id="UP000287033">
    <property type="component" value="Unassembled WGS sequence"/>
</dbReference>
<dbReference type="PANTHER" id="PTHR15443:SF5">
    <property type="entry name" value="ZONA PELLUCIDA-BINDING PROTEIN 1"/>
    <property type="match status" value="1"/>
</dbReference>
<dbReference type="InterPro" id="IPR036179">
    <property type="entry name" value="Ig-like_dom_sf"/>
</dbReference>
<dbReference type="OMA" id="GMNALIH"/>
<dbReference type="STRING" id="137246.A0A401SC99"/>
<dbReference type="SUPFAM" id="SSF48726">
    <property type="entry name" value="Immunoglobulin"/>
    <property type="match status" value="1"/>
</dbReference>
<dbReference type="GO" id="GO:0001675">
    <property type="term" value="P:acrosome assembly"/>
    <property type="evidence" value="ECO:0007669"/>
    <property type="project" value="TreeGrafter"/>
</dbReference>
<dbReference type="PANTHER" id="PTHR15443">
    <property type="entry name" value="ZONA PELLUCIDA BINDING PROTEIN SP38"/>
    <property type="match status" value="1"/>
</dbReference>
<name>A0A401SC99_CHIPU</name>
<dbReference type="InterPro" id="IPR013783">
    <property type="entry name" value="Ig-like_fold"/>
</dbReference>
<keyword evidence="6" id="KW-0968">Cytoplasmic vesicle</keyword>
<evidence type="ECO:0000256" key="2">
    <source>
        <dbReference type="ARBA" id="ARBA00004613"/>
    </source>
</evidence>
<evidence type="ECO:0000313" key="11">
    <source>
        <dbReference type="Proteomes" id="UP000287033"/>
    </source>
</evidence>
<keyword evidence="5" id="KW-0325">Glycoprotein</keyword>
<comment type="similarity">
    <text evidence="3">Belongs to the zona pellucida-binding protein Sp38 family.</text>
</comment>
<evidence type="ECO:0008006" key="12">
    <source>
        <dbReference type="Google" id="ProtNLM"/>
    </source>
</evidence>
<keyword evidence="4" id="KW-0964">Secreted</keyword>
<dbReference type="Pfam" id="PF07354">
    <property type="entry name" value="Sp38"/>
    <property type="match status" value="1"/>
</dbReference>
<comment type="subcellular location">
    <subcellularLocation>
        <location evidence="1">Cytoplasmic vesicle</location>
        <location evidence="1">Secretory vesicle</location>
        <location evidence="1">Acrosome</location>
    </subcellularLocation>
    <subcellularLocation>
        <location evidence="2">Secreted</location>
    </subcellularLocation>
</comment>
<feature type="domain" description="Zona-pellucida-binding protein 1/2 C-terminal" evidence="9">
    <location>
        <begin position="296"/>
        <end position="344"/>
    </location>
</feature>
<accession>A0A401SC99</accession>
<comment type="caution">
    <text evidence="10">The sequence shown here is derived from an EMBL/GenBank/DDBJ whole genome shotgun (WGS) entry which is preliminary data.</text>
</comment>
<evidence type="ECO:0000259" key="8">
    <source>
        <dbReference type="Pfam" id="PF07354"/>
    </source>
</evidence>
<evidence type="ECO:0000256" key="3">
    <source>
        <dbReference type="ARBA" id="ARBA00007196"/>
    </source>
</evidence>
<evidence type="ECO:0000256" key="5">
    <source>
        <dbReference type="ARBA" id="ARBA00023180"/>
    </source>
</evidence>
<dbReference type="GO" id="GO:0002199">
    <property type="term" value="C:zona pellucida receptor complex"/>
    <property type="evidence" value="ECO:0007669"/>
    <property type="project" value="TreeGrafter"/>
</dbReference>
<dbReference type="AlphaFoldDB" id="A0A401SC99"/>
<dbReference type="Pfam" id="PF20626">
    <property type="entry name" value="EGF_Sp38_C"/>
    <property type="match status" value="1"/>
</dbReference>
<evidence type="ECO:0000256" key="6">
    <source>
        <dbReference type="ARBA" id="ARBA00023329"/>
    </source>
</evidence>
<evidence type="ECO:0000256" key="7">
    <source>
        <dbReference type="SAM" id="Phobius"/>
    </source>
</evidence>
<dbReference type="GO" id="GO:0005576">
    <property type="term" value="C:extracellular region"/>
    <property type="evidence" value="ECO:0007669"/>
    <property type="project" value="UniProtKB-SubCell"/>
</dbReference>
<organism evidence="10 11">
    <name type="scientific">Chiloscyllium punctatum</name>
    <name type="common">Brownbanded bambooshark</name>
    <name type="synonym">Hemiscyllium punctatum</name>
    <dbReference type="NCBI Taxonomy" id="137246"/>
    <lineage>
        <taxon>Eukaryota</taxon>
        <taxon>Metazoa</taxon>
        <taxon>Chordata</taxon>
        <taxon>Craniata</taxon>
        <taxon>Vertebrata</taxon>
        <taxon>Chondrichthyes</taxon>
        <taxon>Elasmobranchii</taxon>
        <taxon>Galeomorphii</taxon>
        <taxon>Galeoidea</taxon>
        <taxon>Orectolobiformes</taxon>
        <taxon>Hemiscylliidae</taxon>
        <taxon>Chiloscyllium</taxon>
    </lineage>
</organism>
<feature type="transmembrane region" description="Helical" evidence="7">
    <location>
        <begin position="14"/>
        <end position="35"/>
    </location>
</feature>
<keyword evidence="7" id="KW-1133">Transmembrane helix</keyword>
<evidence type="ECO:0000259" key="9">
    <source>
        <dbReference type="Pfam" id="PF20626"/>
    </source>
</evidence>
<sequence length="347" mass="39243">MEKLFPLLPTLKFLVVYGLILNAVLGMTVTNIEFLQSVDRHPKRKQPSHKSAGSKVIGSDDGPVKVYIKLHNKSPRILCATPQLMNMELMDPTFTWKGPKGIDLSNKPNVKITLTGTLIINNFSKELSGVYICTILFYNPSTKALQSLSLKYFLYAYLDPNYTYEFQIQYHAADCHNSYNSLFLKRLHTALNQLVSDLAYTISIHKSECHTLKVPLAGIQYELFLTLKVHLDVEVLDIICERDLEECDHNLRLEKVRHRIEAFFGKQADTYREISGLLPSVYYIDGTLQVIQVDRCKPGYGKDHKKHPQCGQCCVVCSPGTYSSGHQVTCSLCADAIHFGESDCETE</sequence>
<dbReference type="InterPro" id="IPR010857">
    <property type="entry name" value="Sp38-bd"/>
</dbReference>
<evidence type="ECO:0000256" key="4">
    <source>
        <dbReference type="ARBA" id="ARBA00022525"/>
    </source>
</evidence>
<evidence type="ECO:0000313" key="10">
    <source>
        <dbReference type="EMBL" id="GCC27984.1"/>
    </source>
</evidence>
<keyword evidence="7" id="KW-0472">Membrane</keyword>
<dbReference type="InterPro" id="IPR048805">
    <property type="entry name" value="ZPBP1/2_C"/>
</dbReference>
<dbReference type="OrthoDB" id="9045220at2759"/>
<feature type="domain" description="Zona-pellucida-binding protein 1/2 N-terminal" evidence="8">
    <location>
        <begin position="63"/>
        <end position="157"/>
    </location>
</feature>
<reference evidence="10 11" key="1">
    <citation type="journal article" date="2018" name="Nat. Ecol. Evol.">
        <title>Shark genomes provide insights into elasmobranch evolution and the origin of vertebrates.</title>
        <authorList>
            <person name="Hara Y"/>
            <person name="Yamaguchi K"/>
            <person name="Onimaru K"/>
            <person name="Kadota M"/>
            <person name="Koyanagi M"/>
            <person name="Keeley SD"/>
            <person name="Tatsumi K"/>
            <person name="Tanaka K"/>
            <person name="Motone F"/>
            <person name="Kageyama Y"/>
            <person name="Nozu R"/>
            <person name="Adachi N"/>
            <person name="Nishimura O"/>
            <person name="Nakagawa R"/>
            <person name="Tanegashima C"/>
            <person name="Kiyatake I"/>
            <person name="Matsumoto R"/>
            <person name="Murakumo K"/>
            <person name="Nishida K"/>
            <person name="Terakita A"/>
            <person name="Kuratani S"/>
            <person name="Sato K"/>
            <person name="Hyodo S Kuraku.S."/>
        </authorList>
    </citation>
    <scope>NUCLEOTIDE SEQUENCE [LARGE SCALE GENOMIC DNA]</scope>
</reference>
<dbReference type="GO" id="GO:0001669">
    <property type="term" value="C:acrosomal vesicle"/>
    <property type="evidence" value="ECO:0007669"/>
    <property type="project" value="UniProtKB-SubCell"/>
</dbReference>
<dbReference type="GO" id="GO:0007339">
    <property type="term" value="P:binding of sperm to zona pellucida"/>
    <property type="evidence" value="ECO:0007669"/>
    <property type="project" value="InterPro"/>
</dbReference>